<dbReference type="STRING" id="1841610.A6X21_10955"/>
<dbReference type="InterPro" id="IPR036691">
    <property type="entry name" value="Endo/exonu/phosph_ase_sf"/>
</dbReference>
<name>A0A1C3E6H9_9PLAN</name>
<dbReference type="EMBL" id="LYDR01000151">
    <property type="protein sequence ID" value="ODA28850.1"/>
    <property type="molecule type" value="Genomic_DNA"/>
</dbReference>
<evidence type="ECO:0000313" key="1">
    <source>
        <dbReference type="EMBL" id="ODA28850.1"/>
    </source>
</evidence>
<evidence type="ECO:0008006" key="3">
    <source>
        <dbReference type="Google" id="ProtNLM"/>
    </source>
</evidence>
<dbReference type="AlphaFoldDB" id="A0A1C3E6H9"/>
<comment type="caution">
    <text evidence="1">The sequence shown here is derived from an EMBL/GenBank/DDBJ whole genome shotgun (WGS) entry which is preliminary data.</text>
</comment>
<protein>
    <recommendedName>
        <fullName evidence="3">Endonuclease/exonuclease/phosphatase domain-containing protein</fullName>
    </recommendedName>
</protein>
<gene>
    <name evidence="1" type="ORF">A6X21_10955</name>
</gene>
<evidence type="ECO:0000313" key="2">
    <source>
        <dbReference type="Proteomes" id="UP000094828"/>
    </source>
</evidence>
<reference evidence="1 2" key="1">
    <citation type="submission" date="2016-05" db="EMBL/GenBank/DDBJ databases">
        <title>Genomic and physiological characterization of Planctopirus sp. isolated from fresh water lake.</title>
        <authorList>
            <person name="Subhash Y."/>
            <person name="Ramana C."/>
        </authorList>
    </citation>
    <scope>NUCLEOTIDE SEQUENCE [LARGE SCALE GENOMIC DNA]</scope>
    <source>
        <strain evidence="1 2">JC280</strain>
    </source>
</reference>
<keyword evidence="2" id="KW-1185">Reference proteome</keyword>
<sequence length="144" mass="16381">MVIGDFNLNPFSRQVIGANGLHATMSRQLVKKGSRTVDGNERKMFYNPMWRFLGDDGENPPGTHFYRSSTSNAYFWHVFDQVLLRNELTDRLVDLKIISKLNSFSLQNESGQPDYENFSDHFPIVLKLASPVSQEAPHGNFANS</sequence>
<proteinExistence type="predicted"/>
<dbReference type="Proteomes" id="UP000094828">
    <property type="component" value="Unassembled WGS sequence"/>
</dbReference>
<accession>A0A1C3E6H9</accession>
<organism evidence="1 2">
    <name type="scientific">Planctopirus hydrillae</name>
    <dbReference type="NCBI Taxonomy" id="1841610"/>
    <lineage>
        <taxon>Bacteria</taxon>
        <taxon>Pseudomonadati</taxon>
        <taxon>Planctomycetota</taxon>
        <taxon>Planctomycetia</taxon>
        <taxon>Planctomycetales</taxon>
        <taxon>Planctomycetaceae</taxon>
        <taxon>Planctopirus</taxon>
    </lineage>
</organism>
<dbReference type="Gene3D" id="3.60.10.10">
    <property type="entry name" value="Endonuclease/exonuclease/phosphatase"/>
    <property type="match status" value="1"/>
</dbReference>
<dbReference type="SUPFAM" id="SSF56219">
    <property type="entry name" value="DNase I-like"/>
    <property type="match status" value="1"/>
</dbReference>